<dbReference type="Proteomes" id="UP000785679">
    <property type="component" value="Unassembled WGS sequence"/>
</dbReference>
<sequence length="365" mass="39374">MYNCSEPYVPPVQNCSWENVCNSYDWRGNCSNYTWEYICDGNYSNCSYREYCNSIDYNGNCNSSYWNYECGGNHTNNSCAWTNFSIPQTHIATTLLRVLTHSQGFAEGLSTLGTAPTLHGHTNAFSGITKTIHALYIRETNSRGTILLLSAHNPTIAVSGTTMGAVTNMANGLIARTPDLLLRNVTGKASAQRTIGMAIALITRYSISAMETTPAALTESNASLGIITETAIPLHGITNAQNIADGLDNVLCGTSGAAVMILKQNGIAVLTKQQHGLIRAAKLSDIALPFMESARNISTIKIAPIRHIRMTVWEGMTKTAHACCTTKSKLATKLLLQIVPRFMAVFSGHHLVALGVTGCSTAVSL</sequence>
<gene>
    <name evidence="1" type="ORF">FGO68_gene5310</name>
</gene>
<evidence type="ECO:0000313" key="2">
    <source>
        <dbReference type="Proteomes" id="UP000785679"/>
    </source>
</evidence>
<proteinExistence type="predicted"/>
<keyword evidence="2" id="KW-1185">Reference proteome</keyword>
<accession>A0A8J8N9W8</accession>
<protein>
    <submittedName>
        <fullName evidence="1">Uncharacterized protein</fullName>
    </submittedName>
</protein>
<name>A0A8J8N9W8_HALGN</name>
<dbReference type="AlphaFoldDB" id="A0A8J8N9W8"/>
<comment type="caution">
    <text evidence="1">The sequence shown here is derived from an EMBL/GenBank/DDBJ whole genome shotgun (WGS) entry which is preliminary data.</text>
</comment>
<evidence type="ECO:0000313" key="1">
    <source>
        <dbReference type="EMBL" id="TNV70826.1"/>
    </source>
</evidence>
<reference evidence="1" key="1">
    <citation type="submission" date="2019-06" db="EMBL/GenBank/DDBJ databases">
        <authorList>
            <person name="Zheng W."/>
        </authorList>
    </citation>
    <scope>NUCLEOTIDE SEQUENCE</scope>
    <source>
        <strain evidence="1">QDHG01</strain>
    </source>
</reference>
<dbReference type="EMBL" id="RRYP01032332">
    <property type="protein sequence ID" value="TNV70826.1"/>
    <property type="molecule type" value="Genomic_DNA"/>
</dbReference>
<organism evidence="1 2">
    <name type="scientific">Halteria grandinella</name>
    <dbReference type="NCBI Taxonomy" id="5974"/>
    <lineage>
        <taxon>Eukaryota</taxon>
        <taxon>Sar</taxon>
        <taxon>Alveolata</taxon>
        <taxon>Ciliophora</taxon>
        <taxon>Intramacronucleata</taxon>
        <taxon>Spirotrichea</taxon>
        <taxon>Stichotrichia</taxon>
        <taxon>Sporadotrichida</taxon>
        <taxon>Halteriidae</taxon>
        <taxon>Halteria</taxon>
    </lineage>
</organism>